<dbReference type="AlphaFoldDB" id="A0A0C3Q3E9"/>
<dbReference type="HOGENOM" id="CLU_1455418_0_0_1"/>
<reference evidence="1 2" key="1">
    <citation type="submission" date="2014-04" db="EMBL/GenBank/DDBJ databases">
        <authorList>
            <consortium name="DOE Joint Genome Institute"/>
            <person name="Kuo A."/>
            <person name="Girlanda M."/>
            <person name="Perotto S."/>
            <person name="Kohler A."/>
            <person name="Nagy L.G."/>
            <person name="Floudas D."/>
            <person name="Copeland A."/>
            <person name="Barry K.W."/>
            <person name="Cichocki N."/>
            <person name="Veneault-Fourrey C."/>
            <person name="LaButti K."/>
            <person name="Lindquist E.A."/>
            <person name="Lipzen A."/>
            <person name="Lundell T."/>
            <person name="Morin E."/>
            <person name="Murat C."/>
            <person name="Sun H."/>
            <person name="Tunlid A."/>
            <person name="Henrissat B."/>
            <person name="Grigoriev I.V."/>
            <person name="Hibbett D.S."/>
            <person name="Martin F."/>
            <person name="Nordberg H.P."/>
            <person name="Cantor M.N."/>
            <person name="Hua S.X."/>
        </authorList>
    </citation>
    <scope>NUCLEOTIDE SEQUENCE [LARGE SCALE GENOMIC DNA]</scope>
    <source>
        <strain evidence="1 2">MUT 4182</strain>
    </source>
</reference>
<organism evidence="1 2">
    <name type="scientific">Tulasnella calospora MUT 4182</name>
    <dbReference type="NCBI Taxonomy" id="1051891"/>
    <lineage>
        <taxon>Eukaryota</taxon>
        <taxon>Fungi</taxon>
        <taxon>Dikarya</taxon>
        <taxon>Basidiomycota</taxon>
        <taxon>Agaricomycotina</taxon>
        <taxon>Agaricomycetes</taxon>
        <taxon>Cantharellales</taxon>
        <taxon>Tulasnellaceae</taxon>
        <taxon>Tulasnella</taxon>
    </lineage>
</organism>
<evidence type="ECO:0000313" key="1">
    <source>
        <dbReference type="EMBL" id="KIO17129.1"/>
    </source>
</evidence>
<gene>
    <name evidence="1" type="ORF">M407DRAFT_33221</name>
</gene>
<proteinExistence type="predicted"/>
<sequence length="186" mass="21186">MSREELREHSRLSNPQVDKLASILASLISFERVDSHVAAGISVQSSYAYFRDVVKACRSGLTVTPLVPIEAIASILKMKKILDEEKQQQNIQSKIEKFENLFNIAHPKMVLPYRHPDWAVEMGSLAHEFDNISSLSTDDDDESRWLHRLAFASLISTGFEAWSCHILPYMLNLRERLLHTAGHSVR</sequence>
<name>A0A0C3Q3E9_9AGAM</name>
<evidence type="ECO:0000313" key="2">
    <source>
        <dbReference type="Proteomes" id="UP000054248"/>
    </source>
</evidence>
<accession>A0A0C3Q3E9</accession>
<protein>
    <submittedName>
        <fullName evidence="1">Uncharacterized protein</fullName>
    </submittedName>
</protein>
<dbReference type="Proteomes" id="UP000054248">
    <property type="component" value="Unassembled WGS sequence"/>
</dbReference>
<reference evidence="2" key="2">
    <citation type="submission" date="2015-01" db="EMBL/GenBank/DDBJ databases">
        <title>Evolutionary Origins and Diversification of the Mycorrhizal Mutualists.</title>
        <authorList>
            <consortium name="DOE Joint Genome Institute"/>
            <consortium name="Mycorrhizal Genomics Consortium"/>
            <person name="Kohler A."/>
            <person name="Kuo A."/>
            <person name="Nagy L.G."/>
            <person name="Floudas D."/>
            <person name="Copeland A."/>
            <person name="Barry K.W."/>
            <person name="Cichocki N."/>
            <person name="Veneault-Fourrey C."/>
            <person name="LaButti K."/>
            <person name="Lindquist E.A."/>
            <person name="Lipzen A."/>
            <person name="Lundell T."/>
            <person name="Morin E."/>
            <person name="Murat C."/>
            <person name="Riley R."/>
            <person name="Ohm R."/>
            <person name="Sun H."/>
            <person name="Tunlid A."/>
            <person name="Henrissat B."/>
            <person name="Grigoriev I.V."/>
            <person name="Hibbett D.S."/>
            <person name="Martin F."/>
        </authorList>
    </citation>
    <scope>NUCLEOTIDE SEQUENCE [LARGE SCALE GENOMIC DNA]</scope>
    <source>
        <strain evidence="2">MUT 4182</strain>
    </source>
</reference>
<keyword evidence="2" id="KW-1185">Reference proteome</keyword>
<dbReference type="EMBL" id="KN823427">
    <property type="protein sequence ID" value="KIO17129.1"/>
    <property type="molecule type" value="Genomic_DNA"/>
</dbReference>